<dbReference type="STRING" id="329046.A0A1Y2C651"/>
<feature type="domain" description="TIR" evidence="2">
    <location>
        <begin position="818"/>
        <end position="947"/>
    </location>
</feature>
<reference evidence="3 4" key="1">
    <citation type="submission" date="2016-07" db="EMBL/GenBank/DDBJ databases">
        <title>Pervasive Adenine N6-methylation of Active Genes in Fungi.</title>
        <authorList>
            <consortium name="DOE Joint Genome Institute"/>
            <person name="Mondo S.J."/>
            <person name="Dannebaum R.O."/>
            <person name="Kuo R.C."/>
            <person name="Labutti K."/>
            <person name="Haridas S."/>
            <person name="Kuo A."/>
            <person name="Salamov A."/>
            <person name="Ahrendt S.R."/>
            <person name="Lipzen A."/>
            <person name="Sullivan W."/>
            <person name="Andreopoulos W.B."/>
            <person name="Clum A."/>
            <person name="Lindquist E."/>
            <person name="Daum C."/>
            <person name="Ramamoorthy G.K."/>
            <person name="Gryganskyi A."/>
            <person name="Culley D."/>
            <person name="Magnuson J.K."/>
            <person name="James T.Y."/>
            <person name="O'Malley M.A."/>
            <person name="Stajich J.E."/>
            <person name="Spatafora J.W."/>
            <person name="Visel A."/>
            <person name="Grigoriev I.V."/>
        </authorList>
    </citation>
    <scope>NUCLEOTIDE SEQUENCE [LARGE SCALE GENOMIC DNA]</scope>
    <source>
        <strain evidence="3 4">JEL800</strain>
    </source>
</reference>
<evidence type="ECO:0000313" key="3">
    <source>
        <dbReference type="EMBL" id="ORY42520.1"/>
    </source>
</evidence>
<evidence type="ECO:0000259" key="2">
    <source>
        <dbReference type="PROSITE" id="PS50104"/>
    </source>
</evidence>
<dbReference type="GO" id="GO:0007165">
    <property type="term" value="P:signal transduction"/>
    <property type="evidence" value="ECO:0007669"/>
    <property type="project" value="InterPro"/>
</dbReference>
<dbReference type="PANTHER" id="PTHR46270">
    <property type="entry name" value="ARMADILLO-TYPE FOLD-RELATED"/>
    <property type="match status" value="1"/>
</dbReference>
<dbReference type="InterPro" id="IPR000157">
    <property type="entry name" value="TIR_dom"/>
</dbReference>
<keyword evidence="4" id="KW-1185">Reference proteome</keyword>
<comment type="caution">
    <text evidence="3">The sequence shown here is derived from an EMBL/GenBank/DDBJ whole genome shotgun (WGS) entry which is preliminary data.</text>
</comment>
<dbReference type="PANTHER" id="PTHR46270:SF2">
    <property type="entry name" value="TIR DOMAIN-CONTAINING PROTEIN"/>
    <property type="match status" value="1"/>
</dbReference>
<proteinExistence type="predicted"/>
<protein>
    <recommendedName>
        <fullName evidence="2">TIR domain-containing protein</fullName>
    </recommendedName>
</protein>
<name>A0A1Y2C651_9FUNG</name>
<dbReference type="SUPFAM" id="SSF52200">
    <property type="entry name" value="Toll/Interleukin receptor TIR domain"/>
    <property type="match status" value="2"/>
</dbReference>
<dbReference type="Proteomes" id="UP000193642">
    <property type="component" value="Unassembled WGS sequence"/>
</dbReference>
<sequence length="1047" mass="115617">MDVDAEEVFPLIQQLSLEGKGSIVRLRTALLMMSGKINSSDQEQIEVLVSQCVPVLESLAPTTTSEAKPPVVEWLLDSLSLPLRQVLTADALLNNPDSSATLLPILDTLYDSVLTRNPHDVFIDADASKHFGFIIRRWLFSESFKQWAKDNLTKEFIAKWVVLTNHFDFGSQLDSAVKNFKIELPEDLAEQVRVSVNGYKDSEIEQGYQAIVTSLAQAQDASLPPQVRRRAFKAFVKQIEEGSSSTSSKKAKEHAAALVVEFNQVCSTFIQSPDFNYFLDQYMSLCQTLSSRSYSTNLPDERYDWAADSIIAFIERFKTGDLALFTGIAPMGTWDALIRCVTSRANDRTYEIFDLIFKNLDVLPEGSYAIIQGAYYQSGDAGPRAVINNMSAVLKLAKAGNQTLGQLPMMMLSTHKEAFLPYLDEILDIPSLCGGFLASNYSDSQIFKDKIPQILRVLSDPIYGNTAALIVSSTIVANIHSFTTAEALTPVVDAFTANSNTLKNKDPIPIYLITILSSVTTASEQGNELGTPIIINLIETLLDANPRHPQTGDAIQKLLVPLASVANFNSKVIQPHMKVLTRVSTDPVVKFAGVQESLDDVMNAFSGLSLRGLSDKFKSSMQSLGINPDDPFFAAVEAAMEKESEAIKVYDCMLSYNWTQQPTVIRIRDSLVKRGFTVWLDMEQMSGNVYSRMCEAVLGSKVVIPCMSKTYEASGNCKRELGFAADQTNAGKKIVPVRLDDGPFTWTALITSGLLYTYIGAKELSDETRWEQAIDGLAKELAAVVGPRQPEHHAGGLPHSDTDLFTAAVEEAKKKDLELFDCMLSYNWSQQQTVLRIFKSLEDRGLKVWMDLDEMSGNVYTKMSEAVLGSAVVVSCLSDTYEASGNCRRELNFAYSQVPNGKKIVAVELTDGPFTWTNDVTQGLNRFKISDTELQASEKWESLMTELATEIRAKAESGRVEAKRAAARAQEEPSIPVIPLPPVPQPLPFATTTESVDGSALSVLQARVLELEETIKKQNKKLEKQAAVLNALVNFIGLRVPELNDEE</sequence>
<evidence type="ECO:0000256" key="1">
    <source>
        <dbReference type="SAM" id="Coils"/>
    </source>
</evidence>
<accession>A0A1Y2C651</accession>
<organism evidence="3 4">
    <name type="scientific">Rhizoclosmatium globosum</name>
    <dbReference type="NCBI Taxonomy" id="329046"/>
    <lineage>
        <taxon>Eukaryota</taxon>
        <taxon>Fungi</taxon>
        <taxon>Fungi incertae sedis</taxon>
        <taxon>Chytridiomycota</taxon>
        <taxon>Chytridiomycota incertae sedis</taxon>
        <taxon>Chytridiomycetes</taxon>
        <taxon>Chytridiales</taxon>
        <taxon>Chytriomycetaceae</taxon>
        <taxon>Rhizoclosmatium</taxon>
    </lineage>
</organism>
<feature type="coiled-coil region" evidence="1">
    <location>
        <begin position="1001"/>
        <end position="1032"/>
    </location>
</feature>
<evidence type="ECO:0000313" key="4">
    <source>
        <dbReference type="Proteomes" id="UP000193642"/>
    </source>
</evidence>
<keyword evidence="1" id="KW-0175">Coiled coil</keyword>
<dbReference type="Pfam" id="PF13676">
    <property type="entry name" value="TIR_2"/>
    <property type="match status" value="2"/>
</dbReference>
<dbReference type="OrthoDB" id="2148946at2759"/>
<dbReference type="InterPro" id="IPR035897">
    <property type="entry name" value="Toll_tir_struct_dom_sf"/>
</dbReference>
<dbReference type="PROSITE" id="PS50104">
    <property type="entry name" value="TIR"/>
    <property type="match status" value="1"/>
</dbReference>
<dbReference type="EMBL" id="MCGO01000028">
    <property type="protein sequence ID" value="ORY42520.1"/>
    <property type="molecule type" value="Genomic_DNA"/>
</dbReference>
<gene>
    <name evidence="3" type="ORF">BCR33DRAFT_851581</name>
</gene>
<dbReference type="AlphaFoldDB" id="A0A1Y2C651"/>
<dbReference type="Gene3D" id="3.40.50.10140">
    <property type="entry name" value="Toll/interleukin-1 receptor homology (TIR) domain"/>
    <property type="match status" value="2"/>
</dbReference>